<dbReference type="Pfam" id="PF01070">
    <property type="entry name" value="FMN_dh"/>
    <property type="match status" value="1"/>
</dbReference>
<evidence type="ECO:0000313" key="11">
    <source>
        <dbReference type="RefSeq" id="XP_052123745.1"/>
    </source>
</evidence>
<sequence length="370" mass="40384">MSNLVCVDDFAREAHSILPRNALEYYRSGADGEVTLSLNQEALRRLRIRPRMLRDVTHRSTETTALGARLAVPIGVSPTAMQRMAHPDGEIANVKAVSKLGGVYILSTLATSSIEEVAEAAPECTRWFQLYIYKERKVTEQLVRRAERAGYKALVLTVDAPVFGFRRADVRHKFTLPSHLRLANFTDCQDEHKSKGVSTATSGSGLNEYVAKLFDPSLSWSDVAWLKSFTSLPIVIKGVLTKEDALMGVEHGAAAIFVSNHGARQLDGTPASIEALAEITAAVNGRCEVYVDGGFTQGSDIFKALALGADMVFVGRPALWGLTHSGQAGVEKVLGILKEELDRSMALAGCSNLKQIVKNMVVHESFYHKL</sequence>
<keyword evidence="3" id="KW-0560">Oxidoreductase</keyword>
<name>A0A9C6U073_FRAOC</name>
<feature type="binding site" evidence="8">
    <location>
        <position position="237"/>
    </location>
    <ligand>
        <name>FMN</name>
        <dbReference type="ChEBI" id="CHEBI:58210"/>
    </ligand>
</feature>
<reference evidence="11" key="1">
    <citation type="journal article" date="2018" name="Proc. Natl. Acad. Sci. U.S.A.">
        <title>Phylogenomics and the evolution of hemipteroid insects.</title>
        <authorList>
            <person name="Johnson K.P."/>
            <person name="Dietrich C.H."/>
            <person name="Friedrich F."/>
            <person name="Beutel R.G."/>
            <person name="Wipfler B."/>
            <person name="Peters R.S."/>
            <person name="Allen J.M."/>
            <person name="Petersen M."/>
            <person name="Donath A."/>
            <person name="Walden K.K."/>
            <person name="Kozlov A.M."/>
            <person name="Podsiadlowski L."/>
            <person name="Mayer C."/>
            <person name="Meusemann K."/>
            <person name="Vasilikopoulos A."/>
            <person name="Waterhouse R.M."/>
            <person name="Cameron S.L."/>
            <person name="Weirauch C."/>
            <person name="Swanson D.R."/>
            <person name="Percy D.M."/>
            <person name="Hardy N.B."/>
            <person name="Terry I."/>
            <person name="Liu S."/>
            <person name="Zhou X."/>
            <person name="Misof B."/>
            <person name="Robertson H.M."/>
            <person name="Yoshizawa K."/>
        </authorList>
    </citation>
    <scope>NUCLEOTIDE SEQUENCE</scope>
    <source>
        <tissue evidence="11">Whole organism</tissue>
    </source>
</reference>
<feature type="binding site" evidence="8">
    <location>
        <position position="25"/>
    </location>
    <ligand>
        <name>glyoxylate</name>
        <dbReference type="ChEBI" id="CHEBI:36655"/>
    </ligand>
</feature>
<comment type="similarity">
    <text evidence="4">Belongs to the FMN-dependent alpha-hydroxy acid dehydrogenase family.</text>
</comment>
<dbReference type="AlphaFoldDB" id="A0A9C6U073"/>
<dbReference type="GO" id="GO:0010181">
    <property type="term" value="F:FMN binding"/>
    <property type="evidence" value="ECO:0007669"/>
    <property type="project" value="InterPro"/>
</dbReference>
<feature type="domain" description="FMN hydroxy acid dehydrogenase" evidence="9">
    <location>
        <begin position="1"/>
        <end position="366"/>
    </location>
</feature>
<dbReference type="GO" id="GO:0005782">
    <property type="term" value="C:peroxisomal matrix"/>
    <property type="evidence" value="ECO:0007669"/>
    <property type="project" value="TreeGrafter"/>
</dbReference>
<comment type="catalytic activity">
    <reaction evidence="6">
        <text>2-hydroxyoctanoate + O2 = 2-oxooctanoate + H2O2</text>
        <dbReference type="Rhea" id="RHEA:67940"/>
        <dbReference type="ChEBI" id="CHEBI:15379"/>
        <dbReference type="ChEBI" id="CHEBI:16240"/>
        <dbReference type="ChEBI" id="CHEBI:133514"/>
        <dbReference type="ChEBI" id="CHEBI:176689"/>
    </reaction>
    <physiologicalReaction direction="left-to-right" evidence="6">
        <dbReference type="Rhea" id="RHEA:67941"/>
    </physiologicalReaction>
</comment>
<evidence type="ECO:0000256" key="3">
    <source>
        <dbReference type="ARBA" id="ARBA00023002"/>
    </source>
</evidence>
<dbReference type="PROSITE" id="PS00557">
    <property type="entry name" value="FMN_HYDROXY_ACID_DH_1"/>
    <property type="match status" value="1"/>
</dbReference>
<proteinExistence type="inferred from homology"/>
<feature type="active site" description="Proton acceptor" evidence="7">
    <location>
        <position position="261"/>
    </location>
</feature>
<protein>
    <recommendedName>
        <fullName evidence="2">(S)-2-hydroxy-acid oxidase</fullName>
        <ecNumber evidence="2">1.1.3.15</ecNumber>
    </recommendedName>
</protein>
<dbReference type="EC" id="1.1.3.15" evidence="2"/>
<evidence type="ECO:0000256" key="4">
    <source>
        <dbReference type="ARBA" id="ARBA00024042"/>
    </source>
</evidence>
<dbReference type="PROSITE" id="PS51349">
    <property type="entry name" value="FMN_HYDROXY_ACID_DH_2"/>
    <property type="match status" value="1"/>
</dbReference>
<evidence type="ECO:0000256" key="5">
    <source>
        <dbReference type="ARBA" id="ARBA00029325"/>
    </source>
</evidence>
<feature type="binding site" evidence="8">
    <location>
        <position position="264"/>
    </location>
    <ligand>
        <name>glyoxylate</name>
        <dbReference type="ChEBI" id="CHEBI:36655"/>
    </ligand>
</feature>
<dbReference type="OrthoDB" id="25826at2759"/>
<dbReference type="InterPro" id="IPR012133">
    <property type="entry name" value="Alpha-hydoxy_acid_DH_FMN"/>
</dbReference>
<dbReference type="PANTHER" id="PTHR10578:SF149">
    <property type="entry name" value="2-HYDROXYACID OXIDASE 2"/>
    <property type="match status" value="1"/>
</dbReference>
<gene>
    <name evidence="11" type="primary">LOC127749496</name>
</gene>
<evidence type="ECO:0000256" key="2">
    <source>
        <dbReference type="ARBA" id="ARBA00013087"/>
    </source>
</evidence>
<evidence type="ECO:0000256" key="7">
    <source>
        <dbReference type="PIRSR" id="PIRSR000138-1"/>
    </source>
</evidence>
<keyword evidence="8" id="KW-0288">FMN</keyword>
<dbReference type="PANTHER" id="PTHR10578">
    <property type="entry name" value="S -2-HYDROXY-ACID OXIDASE-RELATED"/>
    <property type="match status" value="1"/>
</dbReference>
<feature type="binding site" evidence="8">
    <location>
        <position position="131"/>
    </location>
    <ligand>
        <name>glyoxylate</name>
        <dbReference type="ChEBI" id="CHEBI:36655"/>
    </ligand>
</feature>
<organism evidence="10 11">
    <name type="scientific">Frankliniella occidentalis</name>
    <name type="common">Western flower thrips</name>
    <name type="synonym">Euthrips occidentalis</name>
    <dbReference type="NCBI Taxonomy" id="133901"/>
    <lineage>
        <taxon>Eukaryota</taxon>
        <taxon>Metazoa</taxon>
        <taxon>Ecdysozoa</taxon>
        <taxon>Arthropoda</taxon>
        <taxon>Hexapoda</taxon>
        <taxon>Insecta</taxon>
        <taxon>Pterygota</taxon>
        <taxon>Neoptera</taxon>
        <taxon>Paraneoptera</taxon>
        <taxon>Thysanoptera</taxon>
        <taxon>Terebrantia</taxon>
        <taxon>Thripoidea</taxon>
        <taxon>Thripidae</taxon>
        <taxon>Frankliniella</taxon>
    </lineage>
</organism>
<evidence type="ECO:0000313" key="10">
    <source>
        <dbReference type="Proteomes" id="UP000504606"/>
    </source>
</evidence>
<keyword evidence="8" id="KW-0285">Flavoprotein</keyword>
<dbReference type="Proteomes" id="UP000504606">
    <property type="component" value="Unplaced"/>
</dbReference>
<dbReference type="GO" id="GO:0003973">
    <property type="term" value="F:(S)-2-hydroxy-acid oxidase activity"/>
    <property type="evidence" value="ECO:0007669"/>
    <property type="project" value="UniProtKB-EC"/>
</dbReference>
<keyword evidence="10" id="KW-1185">Reference proteome</keyword>
<evidence type="ECO:0000256" key="1">
    <source>
        <dbReference type="ARBA" id="ARBA00001917"/>
    </source>
</evidence>
<feature type="binding site" evidence="8">
    <location>
        <begin position="78"/>
        <end position="80"/>
    </location>
    <ligand>
        <name>FMN</name>
        <dbReference type="ChEBI" id="CHEBI:58210"/>
    </ligand>
</feature>
<dbReference type="GeneID" id="127749496"/>
<feature type="binding site" evidence="8">
    <location>
        <begin position="315"/>
        <end position="316"/>
    </location>
    <ligand>
        <name>FMN</name>
        <dbReference type="ChEBI" id="CHEBI:58210"/>
    </ligand>
</feature>
<evidence type="ECO:0000256" key="8">
    <source>
        <dbReference type="PIRSR" id="PIRSR000138-2"/>
    </source>
</evidence>
<evidence type="ECO:0000256" key="6">
    <source>
        <dbReference type="ARBA" id="ARBA00029327"/>
    </source>
</evidence>
<comment type="catalytic activity">
    <reaction evidence="5">
        <text>a (2S)-2-hydroxycarboxylate + O2 = a 2-oxocarboxylate + H2O2</text>
        <dbReference type="Rhea" id="RHEA:16789"/>
        <dbReference type="ChEBI" id="CHEBI:15379"/>
        <dbReference type="ChEBI" id="CHEBI:16240"/>
        <dbReference type="ChEBI" id="CHEBI:35179"/>
        <dbReference type="ChEBI" id="CHEBI:58123"/>
        <dbReference type="EC" id="1.1.3.15"/>
    </reaction>
    <physiologicalReaction direction="left-to-right" evidence="5">
        <dbReference type="Rhea" id="RHEA:16790"/>
    </physiologicalReaction>
</comment>
<evidence type="ECO:0000259" key="9">
    <source>
        <dbReference type="PROSITE" id="PS51349"/>
    </source>
</evidence>
<dbReference type="InterPro" id="IPR037396">
    <property type="entry name" value="FMN_HAD"/>
</dbReference>
<feature type="binding site" evidence="8">
    <location>
        <position position="259"/>
    </location>
    <ligand>
        <name>FMN</name>
        <dbReference type="ChEBI" id="CHEBI:58210"/>
    </ligand>
</feature>
<dbReference type="FunFam" id="3.20.20.70:FF:000056">
    <property type="entry name" value="hydroxyacid oxidase 2"/>
    <property type="match status" value="1"/>
</dbReference>
<feature type="binding site" evidence="8">
    <location>
        <position position="157"/>
    </location>
    <ligand>
        <name>FMN</name>
        <dbReference type="ChEBI" id="CHEBI:58210"/>
    </ligand>
</feature>
<reference evidence="11" key="2">
    <citation type="submission" date="2025-08" db="UniProtKB">
        <authorList>
            <consortium name="RefSeq"/>
        </authorList>
    </citation>
    <scope>IDENTIFICATION</scope>
    <source>
        <tissue evidence="11">Whole organism</tissue>
    </source>
</reference>
<dbReference type="InterPro" id="IPR000262">
    <property type="entry name" value="FMN-dep_DH"/>
</dbReference>
<feature type="binding site" evidence="8">
    <location>
        <position position="107"/>
    </location>
    <ligand>
        <name>FMN</name>
        <dbReference type="ChEBI" id="CHEBI:58210"/>
    </ligand>
</feature>
<dbReference type="PIRSF" id="PIRSF000138">
    <property type="entry name" value="Al-hdrx_acd_dh"/>
    <property type="match status" value="1"/>
</dbReference>
<accession>A0A9C6U073</accession>
<dbReference type="InterPro" id="IPR013785">
    <property type="entry name" value="Aldolase_TIM"/>
</dbReference>
<comment type="cofactor">
    <cofactor evidence="1">
        <name>FMN</name>
        <dbReference type="ChEBI" id="CHEBI:58210"/>
    </cofactor>
</comment>
<feature type="binding site" evidence="8">
    <location>
        <position position="129"/>
    </location>
    <ligand>
        <name>FMN</name>
        <dbReference type="ChEBI" id="CHEBI:58210"/>
    </ligand>
</feature>
<feature type="binding site" evidence="8">
    <location>
        <position position="261"/>
    </location>
    <ligand>
        <name>glyoxylate</name>
        <dbReference type="ChEBI" id="CHEBI:36655"/>
    </ligand>
</feature>
<dbReference type="SUPFAM" id="SSF51395">
    <property type="entry name" value="FMN-linked oxidoreductases"/>
    <property type="match status" value="1"/>
</dbReference>
<dbReference type="InterPro" id="IPR008259">
    <property type="entry name" value="FMN_hydac_DH_AS"/>
</dbReference>
<dbReference type="RefSeq" id="XP_052123745.1">
    <property type="nucleotide sequence ID" value="XM_052267785.1"/>
</dbReference>
<dbReference type="GO" id="GO:0001561">
    <property type="term" value="P:fatty acid alpha-oxidation"/>
    <property type="evidence" value="ECO:0007669"/>
    <property type="project" value="TreeGrafter"/>
</dbReference>
<dbReference type="Gene3D" id="3.20.20.70">
    <property type="entry name" value="Aldolase class I"/>
    <property type="match status" value="1"/>
</dbReference>
<dbReference type="KEGG" id="foc:127749496"/>
<feature type="binding site" evidence="8">
    <location>
        <position position="166"/>
    </location>
    <ligand>
        <name>glyoxylate</name>
        <dbReference type="ChEBI" id="CHEBI:36655"/>
    </ligand>
</feature>
<dbReference type="CDD" id="cd02809">
    <property type="entry name" value="alpha_hydroxyacid_oxid_FMN"/>
    <property type="match status" value="1"/>
</dbReference>